<keyword evidence="10 13" id="KW-0472">Membrane</keyword>
<evidence type="ECO:0000256" key="1">
    <source>
        <dbReference type="ARBA" id="ARBA00004477"/>
    </source>
</evidence>
<dbReference type="InterPro" id="IPR003593">
    <property type="entry name" value="AAA+_ATPase"/>
</dbReference>
<evidence type="ECO:0000256" key="4">
    <source>
        <dbReference type="ARBA" id="ARBA00022692"/>
    </source>
</evidence>
<dbReference type="OrthoDB" id="66620at2759"/>
<dbReference type="GO" id="GO:0005524">
    <property type="term" value="F:ATP binding"/>
    <property type="evidence" value="ECO:0007669"/>
    <property type="project" value="UniProtKB-KW"/>
</dbReference>
<keyword evidence="16" id="KW-1185">Reference proteome</keyword>
<dbReference type="GO" id="GO:0140359">
    <property type="term" value="F:ABC-type transporter activity"/>
    <property type="evidence" value="ECO:0007669"/>
    <property type="project" value="InterPro"/>
</dbReference>
<evidence type="ECO:0000256" key="8">
    <source>
        <dbReference type="ARBA" id="ARBA00022840"/>
    </source>
</evidence>
<dbReference type="InterPro" id="IPR013525">
    <property type="entry name" value="ABC2_TM"/>
</dbReference>
<evidence type="ECO:0000256" key="7">
    <source>
        <dbReference type="ARBA" id="ARBA00022824"/>
    </source>
</evidence>
<dbReference type="EMBL" id="QEAO01000040">
    <property type="protein sequence ID" value="TPX31729.1"/>
    <property type="molecule type" value="Genomic_DNA"/>
</dbReference>
<evidence type="ECO:0000256" key="3">
    <source>
        <dbReference type="ARBA" id="ARBA00022448"/>
    </source>
</evidence>
<dbReference type="SUPFAM" id="SSF52540">
    <property type="entry name" value="P-loop containing nucleoside triphosphate hydrolases"/>
    <property type="match status" value="1"/>
</dbReference>
<dbReference type="Pfam" id="PF01061">
    <property type="entry name" value="ABC2_membrane"/>
    <property type="match status" value="1"/>
</dbReference>
<gene>
    <name evidence="15" type="ORF">SmJEL517_g05000</name>
</gene>
<protein>
    <recommendedName>
        <fullName evidence="14">ABC transporter domain-containing protein</fullName>
    </recommendedName>
</protein>
<dbReference type="PANTHER" id="PTHR48041:SF2">
    <property type="entry name" value="ATP-DEPENDENT PERMEASE-RELATED"/>
    <property type="match status" value="1"/>
</dbReference>
<evidence type="ECO:0000259" key="14">
    <source>
        <dbReference type="PROSITE" id="PS50893"/>
    </source>
</evidence>
<feature type="compositionally biased region" description="Polar residues" evidence="12">
    <location>
        <begin position="609"/>
        <end position="641"/>
    </location>
</feature>
<evidence type="ECO:0000256" key="10">
    <source>
        <dbReference type="ARBA" id="ARBA00023136"/>
    </source>
</evidence>
<feature type="transmembrane region" description="Helical" evidence="13">
    <location>
        <begin position="195"/>
        <end position="218"/>
    </location>
</feature>
<dbReference type="Pfam" id="PF00005">
    <property type="entry name" value="ABC_tran"/>
    <property type="match status" value="1"/>
</dbReference>
<evidence type="ECO:0000256" key="2">
    <source>
        <dbReference type="ARBA" id="ARBA00005814"/>
    </source>
</evidence>
<dbReference type="GO" id="GO:0016887">
    <property type="term" value="F:ATP hydrolysis activity"/>
    <property type="evidence" value="ECO:0007669"/>
    <property type="project" value="InterPro"/>
</dbReference>
<feature type="transmembrane region" description="Helical" evidence="13">
    <location>
        <begin position="982"/>
        <end position="1004"/>
    </location>
</feature>
<proteinExistence type="inferred from homology"/>
<accession>A0A507BXZ4</accession>
<reference evidence="15 16" key="1">
    <citation type="journal article" date="2019" name="Sci. Rep.">
        <title>Comparative genomics of chytrid fungi reveal insights into the obligate biotrophic and pathogenic lifestyle of Synchytrium endobioticum.</title>
        <authorList>
            <person name="van de Vossenberg B.T.L.H."/>
            <person name="Warris S."/>
            <person name="Nguyen H.D.T."/>
            <person name="van Gent-Pelzer M.P.E."/>
            <person name="Joly D.L."/>
            <person name="van de Geest H.C."/>
            <person name="Bonants P.J.M."/>
            <person name="Smith D.S."/>
            <person name="Levesque C.A."/>
            <person name="van der Lee T.A.J."/>
        </authorList>
    </citation>
    <scope>NUCLEOTIDE SEQUENCE [LARGE SCALE GENOMIC DNA]</scope>
    <source>
        <strain evidence="15 16">JEL517</strain>
    </source>
</reference>
<dbReference type="STRING" id="1806994.A0A507BXZ4"/>
<evidence type="ECO:0000256" key="9">
    <source>
        <dbReference type="ARBA" id="ARBA00022989"/>
    </source>
</evidence>
<feature type="domain" description="ABC transporter" evidence="14">
    <location>
        <begin position="295"/>
        <end position="535"/>
    </location>
</feature>
<dbReference type="Gene3D" id="3.40.50.300">
    <property type="entry name" value="P-loop containing nucleotide triphosphate hydrolases"/>
    <property type="match status" value="1"/>
</dbReference>
<dbReference type="InterPro" id="IPR050352">
    <property type="entry name" value="ABCG_transporters"/>
</dbReference>
<evidence type="ECO:0000256" key="6">
    <source>
        <dbReference type="ARBA" id="ARBA00022741"/>
    </source>
</evidence>
<sequence length="1125" mass="123671">MLATLWSSEKRMELATMELNWINSKRYTLDQGILDLLKERPPQITVDCNRTSAACAFQFWIDQKESFYCALEGCDFIEENTYARNVSKYRCASIQCKCVPGRMLCGEKDSIDLSEWMTDPDEGPRGPGQISCYEDNINPTPSRMCRFEEPNMNKLIADFFGDPYITLSCHSGECLHYSELPGYERPSPGQGFSPLVIVLLTIGGVGLIVVVFGSVMYVGRQGDKDTKGYLPIDGEEPDFEQQAELRRQNMMTNHVPCTLMFRDLSYVIDRKARAGFLSIGGSTQSSARPSVAEGLPPQPVSATGDRIVVLDGVQGIVRPGEVLAIMGGSGAGKTTFLDILARRNKAGIVGGEILVNGHFVTDEEYKSIIGYVDQEETLMETLTVYETILYSALLRLPRSMSYKAKCQRVSETMLELDILSIANRRVGGKGERGISGGEKRRVSIACELVTSPSILFLDEPTSGLDSYNAYNVIECLVALARNFQRTVVFTIHQPRSNIYALFDQLVLLAKGRTVYSGPAQELVIDHFSSLGFDCPLGFNIADYLVDLTMHAVETTMNADSNNPLMQSPTDAVINFETPAPSPGRPGVKRKSSIRARQEENLFTPHARSTHPSPMSTKRELSSTNLSKSKSPAATGSNNIEQTQKRTDVDEIDDSLNDLLDEDWGAGQQAGSGANPSKSRQGSSKKSPKSPSNADRSVLSTSAPAGLGLLGEASLAGRESLSSIRARRQASVVNGSPIISDHLQLLIDGYSSSDIARQCHNEIEAAATVTGFSELRRAASTGSNGRFMMGRSGSSENRNGLGHGSDGRQTGQASAMPYPVAQRPSNAPVATGTIQKIYDFVFPNTARASWWDQFLILSGRTFKNLYRNPLLLKLQYILSVGLAIILGLMYYKLGFDLPSFQNRMGLFFFVCVVFALACLSSMQLFASERLIFMRERANGYYSPITYFTSKILFDLLPLRVVPPILLGLIVYQMAGLRADSPEYLLKFLLTLVSFNATAAAACLLISIMVPDLASASLVATVVILFEMLFGGLLLNKPSIPVYLSWLNTASYFNCALEALVVNEVNGLKLFDDKFGLMIDVPGAIILKEFGFDSQGFWPDIQRLAIIFGVLTLVSFLWLQLFVKERR</sequence>
<evidence type="ECO:0000256" key="12">
    <source>
        <dbReference type="SAM" id="MobiDB-lite"/>
    </source>
</evidence>
<comment type="subcellular location">
    <subcellularLocation>
        <location evidence="1">Endoplasmic reticulum membrane</location>
        <topology evidence="1">Multi-pass membrane protein</topology>
    </subcellularLocation>
</comment>
<evidence type="ECO:0000256" key="11">
    <source>
        <dbReference type="ARBA" id="ARBA00023180"/>
    </source>
</evidence>
<keyword evidence="9 13" id="KW-1133">Transmembrane helix</keyword>
<evidence type="ECO:0000256" key="13">
    <source>
        <dbReference type="SAM" id="Phobius"/>
    </source>
</evidence>
<keyword evidence="11" id="KW-0325">Glycoprotein</keyword>
<keyword evidence="4 13" id="KW-0812">Transmembrane</keyword>
<evidence type="ECO:0000256" key="5">
    <source>
        <dbReference type="ARBA" id="ARBA00022729"/>
    </source>
</evidence>
<dbReference type="PROSITE" id="PS50893">
    <property type="entry name" value="ABC_TRANSPORTER_2"/>
    <property type="match status" value="1"/>
</dbReference>
<feature type="transmembrane region" description="Helical" evidence="13">
    <location>
        <begin position="869"/>
        <end position="892"/>
    </location>
</feature>
<keyword evidence="3" id="KW-0813">Transport</keyword>
<comment type="similarity">
    <text evidence="2">Belongs to the ABC transporter superfamily. ABCG family. Eye pigment precursor importer (TC 3.A.1.204) subfamily.</text>
</comment>
<keyword evidence="5" id="KW-0732">Signal</keyword>
<feature type="region of interest" description="Disordered" evidence="12">
    <location>
        <begin position="661"/>
        <end position="699"/>
    </location>
</feature>
<dbReference type="RefSeq" id="XP_031023088.1">
    <property type="nucleotide sequence ID" value="XM_031170928.1"/>
</dbReference>
<feature type="transmembrane region" description="Helical" evidence="13">
    <location>
        <begin position="950"/>
        <end position="970"/>
    </location>
</feature>
<dbReference type="GeneID" id="42006225"/>
<dbReference type="Pfam" id="PF19055">
    <property type="entry name" value="ABC2_membrane_7"/>
    <property type="match status" value="1"/>
</dbReference>
<organism evidence="15 16">
    <name type="scientific">Synchytrium microbalum</name>
    <dbReference type="NCBI Taxonomy" id="1806994"/>
    <lineage>
        <taxon>Eukaryota</taxon>
        <taxon>Fungi</taxon>
        <taxon>Fungi incertae sedis</taxon>
        <taxon>Chytridiomycota</taxon>
        <taxon>Chytridiomycota incertae sedis</taxon>
        <taxon>Chytridiomycetes</taxon>
        <taxon>Synchytriales</taxon>
        <taxon>Synchytriaceae</taxon>
        <taxon>Synchytrium</taxon>
    </lineage>
</organism>
<evidence type="ECO:0000313" key="16">
    <source>
        <dbReference type="Proteomes" id="UP000319731"/>
    </source>
</evidence>
<dbReference type="InterPro" id="IPR027417">
    <property type="entry name" value="P-loop_NTPase"/>
</dbReference>
<dbReference type="Proteomes" id="UP000319731">
    <property type="component" value="Unassembled WGS sequence"/>
</dbReference>
<dbReference type="InterPro" id="IPR003439">
    <property type="entry name" value="ABC_transporter-like_ATP-bd"/>
</dbReference>
<feature type="transmembrane region" description="Helical" evidence="13">
    <location>
        <begin position="1102"/>
        <end position="1121"/>
    </location>
</feature>
<name>A0A507BXZ4_9FUNG</name>
<keyword evidence="8" id="KW-0067">ATP-binding</keyword>
<dbReference type="PROSITE" id="PS00211">
    <property type="entry name" value="ABC_TRANSPORTER_1"/>
    <property type="match status" value="1"/>
</dbReference>
<feature type="transmembrane region" description="Helical" evidence="13">
    <location>
        <begin position="904"/>
        <end position="925"/>
    </location>
</feature>
<dbReference type="GO" id="GO:0005789">
    <property type="term" value="C:endoplasmic reticulum membrane"/>
    <property type="evidence" value="ECO:0007669"/>
    <property type="project" value="UniProtKB-SubCell"/>
</dbReference>
<evidence type="ECO:0000313" key="15">
    <source>
        <dbReference type="EMBL" id="TPX31729.1"/>
    </source>
</evidence>
<dbReference type="AlphaFoldDB" id="A0A507BXZ4"/>
<comment type="caution">
    <text evidence="15">The sequence shown here is derived from an EMBL/GenBank/DDBJ whole genome shotgun (WGS) entry which is preliminary data.</text>
</comment>
<dbReference type="InterPro" id="IPR017871">
    <property type="entry name" value="ABC_transporter-like_CS"/>
</dbReference>
<dbReference type="PANTHER" id="PTHR48041">
    <property type="entry name" value="ABC TRANSPORTER G FAMILY MEMBER 28"/>
    <property type="match status" value="1"/>
</dbReference>
<feature type="region of interest" description="Disordered" evidence="12">
    <location>
        <begin position="782"/>
        <end position="812"/>
    </location>
</feature>
<keyword evidence="6" id="KW-0547">Nucleotide-binding</keyword>
<dbReference type="SMART" id="SM00382">
    <property type="entry name" value="AAA"/>
    <property type="match status" value="1"/>
</dbReference>
<feature type="compositionally biased region" description="Low complexity" evidence="12">
    <location>
        <begin position="675"/>
        <end position="691"/>
    </location>
</feature>
<dbReference type="CDD" id="cd03213">
    <property type="entry name" value="ABCG_EPDR"/>
    <property type="match status" value="1"/>
</dbReference>
<feature type="transmembrane region" description="Helical" evidence="13">
    <location>
        <begin position="1011"/>
        <end position="1033"/>
    </location>
</feature>
<dbReference type="FunFam" id="3.40.50.300:FF:000702">
    <property type="entry name" value="ABC transporter (Adp1)"/>
    <property type="match status" value="1"/>
</dbReference>
<feature type="region of interest" description="Disordered" evidence="12">
    <location>
        <begin position="576"/>
        <end position="648"/>
    </location>
</feature>
<keyword evidence="7" id="KW-0256">Endoplasmic reticulum</keyword>
<dbReference type="InterPro" id="IPR043926">
    <property type="entry name" value="ABCG_dom"/>
</dbReference>